<evidence type="ECO:0000256" key="1">
    <source>
        <dbReference type="SAM" id="Phobius"/>
    </source>
</evidence>
<reference evidence="2" key="2">
    <citation type="journal article" date="2015" name="Fish Shellfish Immunol.">
        <title>Early steps in the European eel (Anguilla anguilla)-Vibrio vulnificus interaction in the gills: Role of the RtxA13 toxin.</title>
        <authorList>
            <person name="Callol A."/>
            <person name="Pajuelo D."/>
            <person name="Ebbesson L."/>
            <person name="Teles M."/>
            <person name="MacKenzie S."/>
            <person name="Amaro C."/>
        </authorList>
    </citation>
    <scope>NUCLEOTIDE SEQUENCE</scope>
</reference>
<sequence length="49" mass="5564">MATPAAVNPSGKSDFVLFLLNKTLFCILSLVYGLIPYRLRMVIFHYNTN</sequence>
<feature type="transmembrane region" description="Helical" evidence="1">
    <location>
        <begin position="15"/>
        <end position="35"/>
    </location>
</feature>
<keyword evidence="1" id="KW-0812">Transmembrane</keyword>
<protein>
    <submittedName>
        <fullName evidence="2">Uncharacterized protein</fullName>
    </submittedName>
</protein>
<name>A0A0E9VEM2_ANGAN</name>
<dbReference type="EMBL" id="GBXM01031998">
    <property type="protein sequence ID" value="JAH76579.1"/>
    <property type="molecule type" value="Transcribed_RNA"/>
</dbReference>
<reference evidence="2" key="1">
    <citation type="submission" date="2014-11" db="EMBL/GenBank/DDBJ databases">
        <authorList>
            <person name="Amaro Gonzalez C."/>
        </authorList>
    </citation>
    <scope>NUCLEOTIDE SEQUENCE</scope>
</reference>
<organism evidence="2">
    <name type="scientific">Anguilla anguilla</name>
    <name type="common">European freshwater eel</name>
    <name type="synonym">Muraena anguilla</name>
    <dbReference type="NCBI Taxonomy" id="7936"/>
    <lineage>
        <taxon>Eukaryota</taxon>
        <taxon>Metazoa</taxon>
        <taxon>Chordata</taxon>
        <taxon>Craniata</taxon>
        <taxon>Vertebrata</taxon>
        <taxon>Euteleostomi</taxon>
        <taxon>Actinopterygii</taxon>
        <taxon>Neopterygii</taxon>
        <taxon>Teleostei</taxon>
        <taxon>Anguilliformes</taxon>
        <taxon>Anguillidae</taxon>
        <taxon>Anguilla</taxon>
    </lineage>
</organism>
<dbReference type="AlphaFoldDB" id="A0A0E9VEM2"/>
<evidence type="ECO:0000313" key="2">
    <source>
        <dbReference type="EMBL" id="JAH76579.1"/>
    </source>
</evidence>
<keyword evidence="1" id="KW-1133">Transmembrane helix</keyword>
<accession>A0A0E9VEM2</accession>
<keyword evidence="1" id="KW-0472">Membrane</keyword>
<proteinExistence type="predicted"/>